<evidence type="ECO:0000256" key="3">
    <source>
        <dbReference type="ARBA" id="ARBA00022833"/>
    </source>
</evidence>
<feature type="compositionally biased region" description="Polar residues" evidence="5">
    <location>
        <begin position="536"/>
        <end position="551"/>
    </location>
</feature>
<keyword evidence="2 4" id="KW-0863">Zinc-finger</keyword>
<feature type="compositionally biased region" description="Polar residues" evidence="5">
    <location>
        <begin position="807"/>
        <end position="816"/>
    </location>
</feature>
<dbReference type="Pfam" id="PF13445">
    <property type="entry name" value="zf-RING_UBOX"/>
    <property type="match status" value="1"/>
</dbReference>
<dbReference type="OrthoDB" id="6105938at2759"/>
<feature type="region of interest" description="Disordered" evidence="5">
    <location>
        <begin position="895"/>
        <end position="921"/>
    </location>
</feature>
<feature type="compositionally biased region" description="Polar residues" evidence="5">
    <location>
        <begin position="912"/>
        <end position="921"/>
    </location>
</feature>
<dbReference type="EMBL" id="BFAD01000006">
    <property type="protein sequence ID" value="GBE84439.1"/>
    <property type="molecule type" value="Genomic_DNA"/>
</dbReference>
<feature type="compositionally biased region" description="Low complexity" evidence="5">
    <location>
        <begin position="743"/>
        <end position="760"/>
    </location>
</feature>
<reference evidence="7 8" key="1">
    <citation type="journal article" date="2018" name="Sci. Rep.">
        <title>Genome sequence of the cauliflower mushroom Sparassis crispa (Hanabiratake) and its association with beneficial usage.</title>
        <authorList>
            <person name="Kiyama R."/>
            <person name="Furutani Y."/>
            <person name="Kawaguchi K."/>
            <person name="Nakanishi T."/>
        </authorList>
    </citation>
    <scope>NUCLEOTIDE SEQUENCE [LARGE SCALE GENOMIC DNA]</scope>
</reference>
<protein>
    <recommendedName>
        <fullName evidence="6">RING-type domain-containing protein</fullName>
    </recommendedName>
</protein>
<feature type="compositionally biased region" description="Polar residues" evidence="5">
    <location>
        <begin position="232"/>
        <end position="252"/>
    </location>
</feature>
<feature type="compositionally biased region" description="Basic and acidic residues" evidence="5">
    <location>
        <begin position="465"/>
        <end position="487"/>
    </location>
</feature>
<dbReference type="InterPro" id="IPR051435">
    <property type="entry name" value="RING_finger_E3_ubiq-ligases"/>
</dbReference>
<evidence type="ECO:0000256" key="1">
    <source>
        <dbReference type="ARBA" id="ARBA00022723"/>
    </source>
</evidence>
<dbReference type="AlphaFoldDB" id="A0A401GQK3"/>
<dbReference type="InterPro" id="IPR017907">
    <property type="entry name" value="Znf_RING_CS"/>
</dbReference>
<dbReference type="PROSITE" id="PS50089">
    <property type="entry name" value="ZF_RING_2"/>
    <property type="match status" value="1"/>
</dbReference>
<dbReference type="InterPro" id="IPR013083">
    <property type="entry name" value="Znf_RING/FYVE/PHD"/>
</dbReference>
<feature type="region of interest" description="Disordered" evidence="5">
    <location>
        <begin position="778"/>
        <end position="845"/>
    </location>
</feature>
<dbReference type="GO" id="GO:0061630">
    <property type="term" value="F:ubiquitin protein ligase activity"/>
    <property type="evidence" value="ECO:0007669"/>
    <property type="project" value="TreeGrafter"/>
</dbReference>
<dbReference type="InParanoid" id="A0A401GQK3"/>
<feature type="compositionally biased region" description="Low complexity" evidence="5">
    <location>
        <begin position="323"/>
        <end position="335"/>
    </location>
</feature>
<evidence type="ECO:0000256" key="2">
    <source>
        <dbReference type="ARBA" id="ARBA00022771"/>
    </source>
</evidence>
<feature type="compositionally biased region" description="Polar residues" evidence="5">
    <location>
        <begin position="622"/>
        <end position="639"/>
    </location>
</feature>
<dbReference type="Proteomes" id="UP000287166">
    <property type="component" value="Unassembled WGS sequence"/>
</dbReference>
<keyword evidence="1" id="KW-0479">Metal-binding</keyword>
<feature type="compositionally biased region" description="Basic and acidic residues" evidence="5">
    <location>
        <begin position="646"/>
        <end position="665"/>
    </location>
</feature>
<accession>A0A401GQK3</accession>
<dbReference type="SUPFAM" id="SSF57850">
    <property type="entry name" value="RING/U-box"/>
    <property type="match status" value="1"/>
</dbReference>
<evidence type="ECO:0000259" key="6">
    <source>
        <dbReference type="PROSITE" id="PS50089"/>
    </source>
</evidence>
<feature type="domain" description="RING-type" evidence="6">
    <location>
        <begin position="10"/>
        <end position="53"/>
    </location>
</feature>
<name>A0A401GQK3_9APHY</name>
<keyword evidence="3" id="KW-0862">Zinc</keyword>
<dbReference type="PROSITE" id="PS00518">
    <property type="entry name" value="ZF_RING_1"/>
    <property type="match status" value="1"/>
</dbReference>
<keyword evidence="8" id="KW-1185">Reference proteome</keyword>
<dbReference type="PANTHER" id="PTHR22791">
    <property type="entry name" value="RING-TYPE DOMAIN-CONTAINING PROTEIN"/>
    <property type="match status" value="1"/>
</dbReference>
<feature type="region of interest" description="Disordered" evidence="5">
    <location>
        <begin position="222"/>
        <end position="350"/>
    </location>
</feature>
<dbReference type="STRING" id="139825.A0A401GQK3"/>
<dbReference type="InterPro" id="IPR001841">
    <property type="entry name" value="Znf_RING"/>
</dbReference>
<comment type="caution">
    <text evidence="7">The sequence shown here is derived from an EMBL/GenBank/DDBJ whole genome shotgun (WGS) entry which is preliminary data.</text>
</comment>
<feature type="compositionally biased region" description="Basic and acidic residues" evidence="5">
    <location>
        <begin position="690"/>
        <end position="702"/>
    </location>
</feature>
<evidence type="ECO:0000256" key="4">
    <source>
        <dbReference type="PROSITE-ProRule" id="PRU00175"/>
    </source>
</evidence>
<dbReference type="SMART" id="SM00184">
    <property type="entry name" value="RING"/>
    <property type="match status" value="1"/>
</dbReference>
<dbReference type="InterPro" id="IPR027370">
    <property type="entry name" value="Znf-RING_euk"/>
</dbReference>
<sequence length="921" mass="100922">MLLIHPASTCDICLEPYDLASCSPYAVPCGHIFCLSCLDKLEPENRKRCPLCRTRFDVPKKLRVDRFVPSDGQDPVLEAQENELLQRVAFVFGEYTPEEEVNAVKAEVHEWLSQHPPTSRTRNLPSTNQSSHRALRFAVAGLQRYKNLQQETADSKEAIEQMQHQFERSLAVTQQDLRTARVVETSMVKEMQIMQTRISQKDSSIEGFRLQLQKERDANETFKRELTKNRKPSNSQLAPFNGAFSSAYSSRSVWVEDPPTPETVQPMLPNTGAGPSVSYPGSSRYGDKGSTETYAGPSIDSYSRDNPPADTLSVDDEERPVWRTRPMTTTRSSSSVGIGSMPLLQNPPSESRWRAASEGVQDATFEIGLTPRPVDVSPASTWGTVTSRSSLQLSDAPSTQSSMNLNVAALPGALRVFPRDEAAYMSQQILTDGQASIHDSPIQVPPPYQPSSIPWREQAYPGRRSRTDADRRELMSTRERLPVRDHGPATSQERIAGPQRRQIVDPPQQPWQRVPSRSENTNRDQERFVGRDRVTRNNLSGRTEAPSSTQDGGHRRDYISAIEDAEQSNRYGRRTPRDRNSSGPSMLSATSEPPPSEAGLGLSLGFSAQHMDVINGNEDLPTASQSSTQYANPTRAVSASTPHPRSSHDSRHSSESRTNVQERDTGGSAREVTSGHRAVPAIYSSHSSRRSSESHTNLREQEIIGSAREVTSGPRAVPAIYGSSGPYPYHQPYNTQNHHAHTGRSVSGSAASGSTSRNRTYSGSVTDSELAYTHCASDSRRSLPVSRQSSNFVSATSAGGSSGSHIPRSSQPSVISDRSHHEGPSSSSRPPSEGRRSHGPVYPTPQAYSAAPVPVVAGYGAPVGQGSLLFQYAPAYPYPPMDAVANMGEETAIRAPRPVPSRAGSLFGGLRNSWNSGRQWS</sequence>
<dbReference type="RefSeq" id="XP_027615352.1">
    <property type="nucleotide sequence ID" value="XM_027759551.1"/>
</dbReference>
<dbReference type="PANTHER" id="PTHR22791:SF34">
    <property type="entry name" value="RING-TYPE DOMAIN-CONTAINING PROTEIN"/>
    <property type="match status" value="1"/>
</dbReference>
<dbReference type="Gene3D" id="3.30.40.10">
    <property type="entry name" value="Zinc/RING finger domain, C3HC4 (zinc finger)"/>
    <property type="match status" value="1"/>
</dbReference>
<evidence type="ECO:0000313" key="7">
    <source>
        <dbReference type="EMBL" id="GBE84439.1"/>
    </source>
</evidence>
<evidence type="ECO:0000256" key="5">
    <source>
        <dbReference type="SAM" id="MobiDB-lite"/>
    </source>
</evidence>
<dbReference type="GO" id="GO:0008270">
    <property type="term" value="F:zinc ion binding"/>
    <property type="evidence" value="ECO:0007669"/>
    <property type="project" value="UniProtKB-KW"/>
</dbReference>
<feature type="compositionally biased region" description="Basic and acidic residues" evidence="5">
    <location>
        <begin position="520"/>
        <end position="535"/>
    </location>
</feature>
<feature type="region of interest" description="Disordered" evidence="5">
    <location>
        <begin position="437"/>
        <end position="765"/>
    </location>
</feature>
<gene>
    <name evidence="7" type="ORF">SCP_0604180</name>
</gene>
<dbReference type="GO" id="GO:0016567">
    <property type="term" value="P:protein ubiquitination"/>
    <property type="evidence" value="ECO:0007669"/>
    <property type="project" value="TreeGrafter"/>
</dbReference>
<organism evidence="7 8">
    <name type="scientific">Sparassis crispa</name>
    <dbReference type="NCBI Taxonomy" id="139825"/>
    <lineage>
        <taxon>Eukaryota</taxon>
        <taxon>Fungi</taxon>
        <taxon>Dikarya</taxon>
        <taxon>Basidiomycota</taxon>
        <taxon>Agaricomycotina</taxon>
        <taxon>Agaricomycetes</taxon>
        <taxon>Polyporales</taxon>
        <taxon>Sparassidaceae</taxon>
        <taxon>Sparassis</taxon>
    </lineage>
</organism>
<dbReference type="CDD" id="cd16449">
    <property type="entry name" value="RING-HC"/>
    <property type="match status" value="1"/>
</dbReference>
<evidence type="ECO:0000313" key="8">
    <source>
        <dbReference type="Proteomes" id="UP000287166"/>
    </source>
</evidence>
<dbReference type="GeneID" id="38781356"/>
<feature type="compositionally biased region" description="Polar residues" evidence="5">
    <location>
        <begin position="581"/>
        <end position="591"/>
    </location>
</feature>
<proteinExistence type="predicted"/>